<protein>
    <recommendedName>
        <fullName evidence="4">DUF4371 domain-containing protein</fullName>
    </recommendedName>
</protein>
<reference evidence="2 3" key="1">
    <citation type="submission" date="2024-04" db="EMBL/GenBank/DDBJ databases">
        <title>Tritrichomonas musculus Genome.</title>
        <authorList>
            <person name="Alves-Ferreira E."/>
            <person name="Grigg M."/>
            <person name="Lorenzi H."/>
            <person name="Galac M."/>
        </authorList>
    </citation>
    <scope>NUCLEOTIDE SEQUENCE [LARGE SCALE GENOMIC DNA]</scope>
    <source>
        <strain evidence="2 3">EAF2021</strain>
    </source>
</reference>
<dbReference type="EMBL" id="JAPFFF010000006">
    <property type="protein sequence ID" value="KAK8888509.1"/>
    <property type="molecule type" value="Genomic_DNA"/>
</dbReference>
<evidence type="ECO:0000313" key="2">
    <source>
        <dbReference type="EMBL" id="KAK8888509.1"/>
    </source>
</evidence>
<proteinExistence type="predicted"/>
<keyword evidence="1" id="KW-0175">Coiled coil</keyword>
<evidence type="ECO:0008006" key="4">
    <source>
        <dbReference type="Google" id="ProtNLM"/>
    </source>
</evidence>
<name>A0ABR2KBL1_9EUKA</name>
<keyword evidence="3" id="KW-1185">Reference proteome</keyword>
<dbReference type="Proteomes" id="UP001470230">
    <property type="component" value="Unassembled WGS sequence"/>
</dbReference>
<accession>A0ABR2KBL1</accession>
<evidence type="ECO:0000313" key="3">
    <source>
        <dbReference type="Proteomes" id="UP001470230"/>
    </source>
</evidence>
<evidence type="ECO:0000256" key="1">
    <source>
        <dbReference type="SAM" id="Coils"/>
    </source>
</evidence>
<feature type="coiled-coil region" evidence="1">
    <location>
        <begin position="28"/>
        <end position="55"/>
    </location>
</feature>
<organism evidence="2 3">
    <name type="scientific">Tritrichomonas musculus</name>
    <dbReference type="NCBI Taxonomy" id="1915356"/>
    <lineage>
        <taxon>Eukaryota</taxon>
        <taxon>Metamonada</taxon>
        <taxon>Parabasalia</taxon>
        <taxon>Tritrichomonadida</taxon>
        <taxon>Tritrichomonadidae</taxon>
        <taxon>Tritrichomonas</taxon>
    </lineage>
</organism>
<gene>
    <name evidence="2" type="ORF">M9Y10_039588</name>
</gene>
<sequence length="560" mass="64407">MNLENKNKILLMNNSRISKKYQREIQKNKLLLGKLKKSNNKIVELQAKLNELSEIKKIDGENGPLTLTSTIISELIKNEKINVHARKYSESLKEICFLLFINSNVTYNLLRKFIPLPHPDHLRKIFQYKMKIKKENLLNKNQLEFLLHELHKEYSKDENEPIIAALGFDAATIDPLYQNSTGLFVFTSQPVKGQLRTNIVLAQPNKNGKGNKEIMKTVEDITKAGEKANIKFKFVVSDGDSATNQIHIEFNNYMNKFKGKTSFELFEYVGNYMKPIPVSDWLHLMKNLRTRIIDNCIILFKNSDIIEINKLDEILHLDKMVKASRGRATMRDDLALRLINDENIISLAENEQYCPFVLMLPFVLFTMVIQSENLSISARKELCIVSYIIIVSVSNESINLPEKKTEHTEKVGYLLQMMKIRVLNTILAVAFALQNYSDDIMTSRLGTHIIEYIFGRMRNGCKGFDSLNQCVHELAISQVSKDILEKYDKNEIPVSGRSHPGGSCFSEKWDIEIDKTIDLNSISQECIKLIHHNISYKGSNVQKLISFLNDKTQECIKLIL</sequence>
<comment type="caution">
    <text evidence="2">The sequence shown here is derived from an EMBL/GenBank/DDBJ whole genome shotgun (WGS) entry which is preliminary data.</text>
</comment>